<evidence type="ECO:0000256" key="2">
    <source>
        <dbReference type="ARBA" id="ARBA00022908"/>
    </source>
</evidence>
<dbReference type="Pfam" id="PF13356">
    <property type="entry name" value="Arm-DNA-bind_3"/>
    <property type="match status" value="1"/>
</dbReference>
<dbReference type="InterPro" id="IPR010998">
    <property type="entry name" value="Integrase_recombinase_N"/>
</dbReference>
<dbReference type="InterPro" id="IPR025166">
    <property type="entry name" value="Integrase_DNA_bind_dom"/>
</dbReference>
<keyword evidence="3" id="KW-0238">DNA-binding</keyword>
<evidence type="ECO:0000313" key="6">
    <source>
        <dbReference type="EMBL" id="BBO70973.1"/>
    </source>
</evidence>
<keyword evidence="4" id="KW-0233">DNA recombination</keyword>
<reference evidence="6 7" key="1">
    <citation type="submission" date="2019-11" db="EMBL/GenBank/DDBJ databases">
        <title>Comparative genomics of hydrocarbon-degrading Desulfosarcina strains.</title>
        <authorList>
            <person name="Watanabe M."/>
            <person name="Kojima H."/>
            <person name="Fukui M."/>
        </authorList>
    </citation>
    <scope>NUCLEOTIDE SEQUENCE [LARGE SCALE GENOMIC DNA]</scope>
    <source>
        <strain evidence="6 7">PL12</strain>
    </source>
</reference>
<protein>
    <submittedName>
        <fullName evidence="6">Integrase</fullName>
    </submittedName>
</protein>
<dbReference type="SUPFAM" id="SSF56349">
    <property type="entry name" value="DNA breaking-rejoining enzymes"/>
    <property type="match status" value="1"/>
</dbReference>
<name>A0A5K7YS18_9BACT</name>
<evidence type="ECO:0000313" key="7">
    <source>
        <dbReference type="Proteomes" id="UP000427906"/>
    </source>
</evidence>
<keyword evidence="2" id="KW-0229">DNA integration</keyword>
<dbReference type="PANTHER" id="PTHR30629">
    <property type="entry name" value="PROPHAGE INTEGRASE"/>
    <property type="match status" value="1"/>
</dbReference>
<dbReference type="EMBL" id="AP021874">
    <property type="protein sequence ID" value="BBO70973.1"/>
    <property type="molecule type" value="Genomic_DNA"/>
</dbReference>
<feature type="domain" description="Tyr recombinase" evidence="5">
    <location>
        <begin position="194"/>
        <end position="380"/>
    </location>
</feature>
<dbReference type="RefSeq" id="WP_155318873.1">
    <property type="nucleotide sequence ID" value="NZ_AP021874.1"/>
</dbReference>
<dbReference type="InterPro" id="IPR050808">
    <property type="entry name" value="Phage_Integrase"/>
</dbReference>
<dbReference type="PANTHER" id="PTHR30629:SF2">
    <property type="entry name" value="PROPHAGE INTEGRASE INTS-RELATED"/>
    <property type="match status" value="1"/>
</dbReference>
<dbReference type="GO" id="GO:0006310">
    <property type="term" value="P:DNA recombination"/>
    <property type="evidence" value="ECO:0007669"/>
    <property type="project" value="UniProtKB-KW"/>
</dbReference>
<dbReference type="Gene3D" id="3.30.160.390">
    <property type="entry name" value="Integrase, DNA-binding domain"/>
    <property type="match status" value="1"/>
</dbReference>
<sequence length="408" mass="46560">MALTDLAVKRLSKKGSRYEVQDAGGLWLRVAPSGLKSWVFRYYFDSRDRRMTLGRWPGIGLGEARKRAGEALQQVQRGIDPGQLAKEKKAKLKAAPTVQQLLDEFYEVELSKKPSGDERKRLIKKDVIPAWGKRKVKDVTRRDAVLMIDKVRKRAPIGASRLQSAMIRMWNFAAERGIIDFSPMVGMKRPKEEPRKRVLSNDEIVKLWAGLDLENMKIDIYKPTKLAIKMILLTGQRPGEVSDMRWSEIDKNTNTWTIPPERAKNRQENRVPLGRMAIDIIEQAKVFSSPDCDFVFQSSHKPGNPLSRAALGKAVKRHWAEMEVDERFTPHDLRRTLRTRLAEIGIQDVIAERVLGHKLQGLLAVYNQHSYDAEKRQALAMWELRLSEILGHVDGQAGNVIQFARKGA</sequence>
<dbReference type="InterPro" id="IPR038488">
    <property type="entry name" value="Integrase_DNA-bd_sf"/>
</dbReference>
<dbReference type="Pfam" id="PF00589">
    <property type="entry name" value="Phage_integrase"/>
    <property type="match status" value="1"/>
</dbReference>
<dbReference type="CDD" id="cd00801">
    <property type="entry name" value="INT_P4_C"/>
    <property type="match status" value="1"/>
</dbReference>
<evidence type="ECO:0000256" key="4">
    <source>
        <dbReference type="ARBA" id="ARBA00023172"/>
    </source>
</evidence>
<organism evidence="6 7">
    <name type="scientific">Desulfosarcina alkanivorans</name>
    <dbReference type="NCBI Taxonomy" id="571177"/>
    <lineage>
        <taxon>Bacteria</taxon>
        <taxon>Pseudomonadati</taxon>
        <taxon>Thermodesulfobacteriota</taxon>
        <taxon>Desulfobacteria</taxon>
        <taxon>Desulfobacterales</taxon>
        <taxon>Desulfosarcinaceae</taxon>
        <taxon>Desulfosarcina</taxon>
    </lineage>
</organism>
<proteinExistence type="inferred from homology"/>
<dbReference type="InterPro" id="IPR002104">
    <property type="entry name" value="Integrase_catalytic"/>
</dbReference>
<evidence type="ECO:0000256" key="1">
    <source>
        <dbReference type="ARBA" id="ARBA00008857"/>
    </source>
</evidence>
<dbReference type="Gene3D" id="1.10.443.10">
    <property type="entry name" value="Intergrase catalytic core"/>
    <property type="match status" value="1"/>
</dbReference>
<dbReference type="GO" id="GO:0003677">
    <property type="term" value="F:DNA binding"/>
    <property type="evidence" value="ECO:0007669"/>
    <property type="project" value="UniProtKB-KW"/>
</dbReference>
<accession>A0A5K7YS18</accession>
<dbReference type="KEGG" id="dalk:DSCA_49030"/>
<gene>
    <name evidence="6" type="ORF">DSCA_49030</name>
</gene>
<evidence type="ECO:0000256" key="3">
    <source>
        <dbReference type="ARBA" id="ARBA00023125"/>
    </source>
</evidence>
<dbReference type="GO" id="GO:0015074">
    <property type="term" value="P:DNA integration"/>
    <property type="evidence" value="ECO:0007669"/>
    <property type="project" value="UniProtKB-KW"/>
</dbReference>
<dbReference type="Gene3D" id="1.10.150.130">
    <property type="match status" value="1"/>
</dbReference>
<dbReference type="Proteomes" id="UP000427906">
    <property type="component" value="Chromosome"/>
</dbReference>
<dbReference type="InterPro" id="IPR013762">
    <property type="entry name" value="Integrase-like_cat_sf"/>
</dbReference>
<dbReference type="AlphaFoldDB" id="A0A5K7YS18"/>
<dbReference type="OrthoDB" id="5391994at2"/>
<evidence type="ECO:0000259" key="5">
    <source>
        <dbReference type="PROSITE" id="PS51898"/>
    </source>
</evidence>
<dbReference type="PROSITE" id="PS51898">
    <property type="entry name" value="TYR_RECOMBINASE"/>
    <property type="match status" value="1"/>
</dbReference>
<dbReference type="InterPro" id="IPR011010">
    <property type="entry name" value="DNA_brk_join_enz"/>
</dbReference>
<keyword evidence="7" id="KW-1185">Reference proteome</keyword>
<comment type="similarity">
    <text evidence="1">Belongs to the 'phage' integrase family.</text>
</comment>